<organism evidence="24 25">
    <name type="scientific">Flavobacterium flevense</name>
    <dbReference type="NCBI Taxonomy" id="983"/>
    <lineage>
        <taxon>Bacteria</taxon>
        <taxon>Pseudomonadati</taxon>
        <taxon>Bacteroidota</taxon>
        <taxon>Flavobacteriia</taxon>
        <taxon>Flavobacteriales</taxon>
        <taxon>Flavobacteriaceae</taxon>
        <taxon>Flavobacterium</taxon>
    </lineage>
</organism>
<evidence type="ECO:0000256" key="5">
    <source>
        <dbReference type="ARBA" id="ARBA00013023"/>
    </source>
</evidence>
<evidence type="ECO:0000259" key="23">
    <source>
        <dbReference type="Pfam" id="PF08245"/>
    </source>
</evidence>
<evidence type="ECO:0000256" key="21">
    <source>
        <dbReference type="PIRNR" id="PIRNR001563"/>
    </source>
</evidence>
<evidence type="ECO:0000256" key="10">
    <source>
        <dbReference type="ARBA" id="ARBA00022741"/>
    </source>
</evidence>
<proteinExistence type="inferred from homology"/>
<dbReference type="Pfam" id="PF08245">
    <property type="entry name" value="Mur_ligase_M"/>
    <property type="match status" value="1"/>
</dbReference>
<dbReference type="InterPro" id="IPR004101">
    <property type="entry name" value="Mur_ligase_C"/>
</dbReference>
<evidence type="ECO:0000256" key="17">
    <source>
        <dbReference type="ARBA" id="ARBA00047493"/>
    </source>
</evidence>
<dbReference type="EC" id="6.3.2.17" evidence="6"/>
<dbReference type="SUPFAM" id="SSF53244">
    <property type="entry name" value="MurD-like peptide ligases, peptide-binding domain"/>
    <property type="match status" value="1"/>
</dbReference>
<dbReference type="PANTHER" id="PTHR11136">
    <property type="entry name" value="FOLYLPOLYGLUTAMATE SYNTHASE-RELATED"/>
    <property type="match status" value="1"/>
</dbReference>
<comment type="pathway">
    <text evidence="2">Cofactor biosynthesis; tetrahydrofolate biosynthesis; 7,8-dihydrofolate from 2-amino-4-hydroxy-6-hydroxymethyl-7,8-dihydropteridine diphosphate and 4-aminobenzoate: step 2/2.</text>
</comment>
<sequence>MNYQETTAWMFNQLPMYQLQGASAYKKDLTNTHLLINHLGNPHQNLKFIHVAGTNGKGSTSHMLASVLQQAGYKTGLYTSPHLKDFRERIKIISPDNSGEITEDFVCDFINSNKDFFEANDISFFEMSVGLAFAYFAKEKVDIAIIEVGMGGRLDATNIITPLVSVITNIGLDHIQFLGNTFEKIAFEKAGIIKPEIPVVIGEYTAETKNVFLAKAKENHAKIYFASDLISNNYPSDLIGDYQIHNKKTVLQTVNVLNEQTDFQISQKNIESGLLNVVKNTGLLGRWQRLGSNPKIICDTAHNKNGLEIVLNQIKKEDFDQLHLVLGVVNDKDLDEVLPLFPKNAIYYFCKPNILRGLEASILKEKASKFELTGQIYNSVSAAYNTAKESAATNDFIYVGGSTFVVAEIL</sequence>
<keyword evidence="13" id="KW-0289">Folate biosynthesis</keyword>
<dbReference type="Proteomes" id="UP000316775">
    <property type="component" value="Unassembled WGS sequence"/>
</dbReference>
<dbReference type="Pfam" id="PF02875">
    <property type="entry name" value="Mur_ligase_C"/>
    <property type="match status" value="1"/>
</dbReference>
<comment type="function">
    <text evidence="1">Functions in two distinct reactions of the de novo folate biosynthetic pathway. Catalyzes the addition of a glutamate residue to dihydropteroate (7,8-dihydropteroate or H2Pte) to form dihydrofolate (7,8-dihydrofolate monoglutamate or H2Pte-Glu). Also catalyzes successive additions of L-glutamate to tetrahydrofolate or 10-formyltetrahydrofolate or 5,10-methylenetetrahydrofolate, leading to folylpolyglutamate derivatives.</text>
</comment>
<gene>
    <name evidence="24" type="primary">folC</name>
    <name evidence="24" type="ORF">FFL01_19100</name>
</gene>
<dbReference type="PROSITE" id="PS01012">
    <property type="entry name" value="FOLYLPOLYGLU_SYNT_2"/>
    <property type="match status" value="1"/>
</dbReference>
<dbReference type="AlphaFoldDB" id="A0A4Y4AVW0"/>
<evidence type="ECO:0000256" key="16">
    <source>
        <dbReference type="ARBA" id="ARBA00032510"/>
    </source>
</evidence>
<comment type="catalytic activity">
    <reaction evidence="20">
        <text>7,8-dihydropteroate + L-glutamate + ATP = 7,8-dihydrofolate + ADP + phosphate + H(+)</text>
        <dbReference type="Rhea" id="RHEA:23584"/>
        <dbReference type="ChEBI" id="CHEBI:15378"/>
        <dbReference type="ChEBI" id="CHEBI:17839"/>
        <dbReference type="ChEBI" id="CHEBI:29985"/>
        <dbReference type="ChEBI" id="CHEBI:30616"/>
        <dbReference type="ChEBI" id="CHEBI:43474"/>
        <dbReference type="ChEBI" id="CHEBI:57451"/>
        <dbReference type="ChEBI" id="CHEBI:456216"/>
        <dbReference type="EC" id="6.3.2.12"/>
    </reaction>
</comment>
<dbReference type="InterPro" id="IPR013221">
    <property type="entry name" value="Mur_ligase_cen"/>
</dbReference>
<evidence type="ECO:0000313" key="25">
    <source>
        <dbReference type="Proteomes" id="UP000316775"/>
    </source>
</evidence>
<dbReference type="InterPro" id="IPR036565">
    <property type="entry name" value="Mur-like_cat_sf"/>
</dbReference>
<dbReference type="GO" id="GO:0005737">
    <property type="term" value="C:cytoplasm"/>
    <property type="evidence" value="ECO:0007669"/>
    <property type="project" value="TreeGrafter"/>
</dbReference>
<dbReference type="NCBIfam" id="TIGR01499">
    <property type="entry name" value="folC"/>
    <property type="match status" value="1"/>
</dbReference>
<keyword evidence="11 21" id="KW-0067">ATP-binding</keyword>
<evidence type="ECO:0000256" key="2">
    <source>
        <dbReference type="ARBA" id="ARBA00004799"/>
    </source>
</evidence>
<keyword evidence="25" id="KW-1185">Reference proteome</keyword>
<dbReference type="EMBL" id="BJNP01000019">
    <property type="protein sequence ID" value="GEC72371.1"/>
    <property type="molecule type" value="Genomic_DNA"/>
</dbReference>
<keyword evidence="8 21" id="KW-0436">Ligase</keyword>
<dbReference type="Gene3D" id="3.90.190.20">
    <property type="entry name" value="Mur ligase, C-terminal domain"/>
    <property type="match status" value="1"/>
</dbReference>
<dbReference type="PIRSF" id="PIRSF001563">
    <property type="entry name" value="Folylpolyglu_synth"/>
    <property type="match status" value="1"/>
</dbReference>
<evidence type="ECO:0000256" key="7">
    <source>
        <dbReference type="ARBA" id="ARBA00019357"/>
    </source>
</evidence>
<dbReference type="InterPro" id="IPR001645">
    <property type="entry name" value="Folylpolyglutamate_synth"/>
</dbReference>
<evidence type="ECO:0000313" key="24">
    <source>
        <dbReference type="EMBL" id="GEC72371.1"/>
    </source>
</evidence>
<dbReference type="RefSeq" id="WP_073245830.1">
    <property type="nucleotide sequence ID" value="NZ_BJNP01000019.1"/>
</dbReference>
<evidence type="ECO:0000256" key="4">
    <source>
        <dbReference type="ARBA" id="ARBA00008276"/>
    </source>
</evidence>
<evidence type="ECO:0000256" key="12">
    <source>
        <dbReference type="ARBA" id="ARBA00022842"/>
    </source>
</evidence>
<keyword evidence="10 21" id="KW-0547">Nucleotide-binding</keyword>
<comment type="pathway">
    <text evidence="3">Cofactor biosynthesis; tetrahydrofolylpolyglutamate biosynthesis.</text>
</comment>
<dbReference type="GO" id="GO:0046656">
    <property type="term" value="P:folic acid biosynthetic process"/>
    <property type="evidence" value="ECO:0007669"/>
    <property type="project" value="UniProtKB-KW"/>
</dbReference>
<comment type="catalytic activity">
    <reaction evidence="17">
        <text>(6S)-5,6,7,8-tetrahydrofolyl-(gamma-L-Glu)(n) + L-glutamate + ATP = (6S)-5,6,7,8-tetrahydrofolyl-(gamma-L-Glu)(n+1) + ADP + phosphate + H(+)</text>
        <dbReference type="Rhea" id="RHEA:10580"/>
        <dbReference type="Rhea" id="RHEA-COMP:14738"/>
        <dbReference type="Rhea" id="RHEA-COMP:14740"/>
        <dbReference type="ChEBI" id="CHEBI:15378"/>
        <dbReference type="ChEBI" id="CHEBI:29985"/>
        <dbReference type="ChEBI" id="CHEBI:30616"/>
        <dbReference type="ChEBI" id="CHEBI:43474"/>
        <dbReference type="ChEBI" id="CHEBI:141005"/>
        <dbReference type="ChEBI" id="CHEBI:456216"/>
        <dbReference type="EC" id="6.3.2.17"/>
    </reaction>
</comment>
<evidence type="ECO:0000256" key="18">
    <source>
        <dbReference type="ARBA" id="ARBA00047808"/>
    </source>
</evidence>
<feature type="domain" description="Mur ligase central" evidence="23">
    <location>
        <begin position="51"/>
        <end position="229"/>
    </location>
</feature>
<protein>
    <recommendedName>
        <fullName evidence="7">Dihydrofolate synthase/folylpolyglutamate synthase</fullName>
        <ecNumber evidence="5">6.3.2.12</ecNumber>
        <ecNumber evidence="6">6.3.2.17</ecNumber>
    </recommendedName>
    <alternativeName>
        <fullName evidence="16">Folylpoly-gamma-glutamate synthetase-dihydrofolate synthetase</fullName>
    </alternativeName>
    <alternativeName>
        <fullName evidence="14">Folylpolyglutamate synthetase</fullName>
    </alternativeName>
    <alternativeName>
        <fullName evidence="15">Tetrahydrofolylpolyglutamate synthase</fullName>
    </alternativeName>
</protein>
<dbReference type="GO" id="GO:0008841">
    <property type="term" value="F:dihydrofolate synthase activity"/>
    <property type="evidence" value="ECO:0007669"/>
    <property type="project" value="UniProtKB-EC"/>
</dbReference>
<dbReference type="GO" id="GO:0046872">
    <property type="term" value="F:metal ion binding"/>
    <property type="evidence" value="ECO:0007669"/>
    <property type="project" value="UniProtKB-KW"/>
</dbReference>
<dbReference type="SUPFAM" id="SSF53623">
    <property type="entry name" value="MurD-like peptide ligases, catalytic domain"/>
    <property type="match status" value="1"/>
</dbReference>
<evidence type="ECO:0000256" key="1">
    <source>
        <dbReference type="ARBA" id="ARBA00002714"/>
    </source>
</evidence>
<keyword evidence="12" id="KW-0460">Magnesium</keyword>
<comment type="similarity">
    <text evidence="4 21">Belongs to the folylpolyglutamate synthase family.</text>
</comment>
<evidence type="ECO:0000256" key="8">
    <source>
        <dbReference type="ARBA" id="ARBA00022598"/>
    </source>
</evidence>
<accession>A0A4Y4AVW0</accession>
<name>A0A4Y4AVW0_9FLAO</name>
<evidence type="ECO:0000256" key="11">
    <source>
        <dbReference type="ARBA" id="ARBA00022840"/>
    </source>
</evidence>
<comment type="catalytic activity">
    <reaction evidence="19">
        <text>(6R)-5,10-methylenetetrahydrofolyl-(gamma-L-Glu)(n) + L-glutamate + ATP = (6R)-5,10-methylenetetrahydrofolyl-(gamma-L-Glu)(n+1) + ADP + phosphate + H(+)</text>
        <dbReference type="Rhea" id="RHEA:51912"/>
        <dbReference type="Rhea" id="RHEA-COMP:13257"/>
        <dbReference type="Rhea" id="RHEA-COMP:13258"/>
        <dbReference type="ChEBI" id="CHEBI:15378"/>
        <dbReference type="ChEBI" id="CHEBI:29985"/>
        <dbReference type="ChEBI" id="CHEBI:30616"/>
        <dbReference type="ChEBI" id="CHEBI:43474"/>
        <dbReference type="ChEBI" id="CHEBI:136572"/>
        <dbReference type="ChEBI" id="CHEBI:456216"/>
        <dbReference type="EC" id="6.3.2.17"/>
    </reaction>
</comment>
<evidence type="ECO:0000256" key="20">
    <source>
        <dbReference type="ARBA" id="ARBA00049161"/>
    </source>
</evidence>
<evidence type="ECO:0000256" key="13">
    <source>
        <dbReference type="ARBA" id="ARBA00022909"/>
    </source>
</evidence>
<dbReference type="InterPro" id="IPR036615">
    <property type="entry name" value="Mur_ligase_C_dom_sf"/>
</dbReference>
<dbReference type="GO" id="GO:0005524">
    <property type="term" value="F:ATP binding"/>
    <property type="evidence" value="ECO:0007669"/>
    <property type="project" value="UniProtKB-KW"/>
</dbReference>
<dbReference type="PROSITE" id="PS01011">
    <property type="entry name" value="FOLYLPOLYGLU_SYNT_1"/>
    <property type="match status" value="1"/>
</dbReference>
<keyword evidence="9" id="KW-0479">Metal-binding</keyword>
<comment type="caution">
    <text evidence="24">The sequence shown here is derived from an EMBL/GenBank/DDBJ whole genome shotgun (WGS) entry which is preliminary data.</text>
</comment>
<reference evidence="24 25" key="1">
    <citation type="submission" date="2019-06" db="EMBL/GenBank/DDBJ databases">
        <title>Whole genome shotgun sequence of Flavobacterium flevense NBRC 14960.</title>
        <authorList>
            <person name="Hosoyama A."/>
            <person name="Uohara A."/>
            <person name="Ohji S."/>
            <person name="Ichikawa N."/>
        </authorList>
    </citation>
    <scope>NUCLEOTIDE SEQUENCE [LARGE SCALE GENOMIC DNA]</scope>
    <source>
        <strain evidence="24 25">NBRC 14960</strain>
    </source>
</reference>
<feature type="domain" description="Mur ligase C-terminal" evidence="22">
    <location>
        <begin position="285"/>
        <end position="402"/>
    </location>
</feature>
<evidence type="ECO:0000256" key="19">
    <source>
        <dbReference type="ARBA" id="ARBA00049035"/>
    </source>
</evidence>
<dbReference type="OrthoDB" id="9809356at2"/>
<evidence type="ECO:0000259" key="22">
    <source>
        <dbReference type="Pfam" id="PF02875"/>
    </source>
</evidence>
<evidence type="ECO:0000256" key="9">
    <source>
        <dbReference type="ARBA" id="ARBA00022723"/>
    </source>
</evidence>
<evidence type="ECO:0000256" key="6">
    <source>
        <dbReference type="ARBA" id="ARBA00013025"/>
    </source>
</evidence>
<dbReference type="GO" id="GO:0004326">
    <property type="term" value="F:tetrahydrofolylpolyglutamate synthase activity"/>
    <property type="evidence" value="ECO:0007669"/>
    <property type="project" value="UniProtKB-EC"/>
</dbReference>
<dbReference type="STRING" id="983.SAMN05443543_10819"/>
<dbReference type="Gene3D" id="3.40.1190.10">
    <property type="entry name" value="Mur-like, catalytic domain"/>
    <property type="match status" value="1"/>
</dbReference>
<evidence type="ECO:0000256" key="14">
    <source>
        <dbReference type="ARBA" id="ARBA00030048"/>
    </source>
</evidence>
<dbReference type="EC" id="6.3.2.12" evidence="5"/>
<dbReference type="PANTHER" id="PTHR11136:SF0">
    <property type="entry name" value="DIHYDROFOLATE SYNTHETASE-RELATED"/>
    <property type="match status" value="1"/>
</dbReference>
<dbReference type="InterPro" id="IPR018109">
    <property type="entry name" value="Folylpolyglutamate_synth_CS"/>
</dbReference>
<evidence type="ECO:0000256" key="15">
    <source>
        <dbReference type="ARBA" id="ARBA00030592"/>
    </source>
</evidence>
<evidence type="ECO:0000256" key="3">
    <source>
        <dbReference type="ARBA" id="ARBA00005150"/>
    </source>
</evidence>
<comment type="catalytic activity">
    <reaction evidence="18">
        <text>10-formyltetrahydrofolyl-(gamma-L-Glu)(n) + L-glutamate + ATP = 10-formyltetrahydrofolyl-(gamma-L-Glu)(n+1) + ADP + phosphate + H(+)</text>
        <dbReference type="Rhea" id="RHEA:51904"/>
        <dbReference type="Rhea" id="RHEA-COMP:13088"/>
        <dbReference type="Rhea" id="RHEA-COMP:14300"/>
        <dbReference type="ChEBI" id="CHEBI:15378"/>
        <dbReference type="ChEBI" id="CHEBI:29985"/>
        <dbReference type="ChEBI" id="CHEBI:30616"/>
        <dbReference type="ChEBI" id="CHEBI:43474"/>
        <dbReference type="ChEBI" id="CHEBI:134413"/>
        <dbReference type="ChEBI" id="CHEBI:456216"/>
        <dbReference type="EC" id="6.3.2.17"/>
    </reaction>
</comment>